<evidence type="ECO:0000313" key="2">
    <source>
        <dbReference type="EMBL" id="QDU60125.1"/>
    </source>
</evidence>
<dbReference type="RefSeq" id="WP_145255477.1">
    <property type="nucleotide sequence ID" value="NZ_CP036279.1"/>
</dbReference>
<name>A0A518AZI4_9BACT</name>
<feature type="chain" id="PRO_5021752436" evidence="1">
    <location>
        <begin position="27"/>
        <end position="132"/>
    </location>
</feature>
<keyword evidence="3" id="KW-1185">Reference proteome</keyword>
<reference evidence="2 3" key="1">
    <citation type="submission" date="2019-02" db="EMBL/GenBank/DDBJ databases">
        <title>Deep-cultivation of Planctomycetes and their phenomic and genomic characterization uncovers novel biology.</title>
        <authorList>
            <person name="Wiegand S."/>
            <person name="Jogler M."/>
            <person name="Boedeker C."/>
            <person name="Pinto D."/>
            <person name="Vollmers J."/>
            <person name="Rivas-Marin E."/>
            <person name="Kohn T."/>
            <person name="Peeters S.H."/>
            <person name="Heuer A."/>
            <person name="Rast P."/>
            <person name="Oberbeckmann S."/>
            <person name="Bunk B."/>
            <person name="Jeske O."/>
            <person name="Meyerdierks A."/>
            <person name="Storesund J.E."/>
            <person name="Kallscheuer N."/>
            <person name="Luecker S."/>
            <person name="Lage O.M."/>
            <person name="Pohl T."/>
            <person name="Merkel B.J."/>
            <person name="Hornburger P."/>
            <person name="Mueller R.-W."/>
            <person name="Bruemmer F."/>
            <person name="Labrenz M."/>
            <person name="Spormann A.M."/>
            <person name="Op den Camp H."/>
            <person name="Overmann J."/>
            <person name="Amann R."/>
            <person name="Jetten M.S.M."/>
            <person name="Mascher T."/>
            <person name="Medema M.H."/>
            <person name="Devos D.P."/>
            <person name="Kaster A.-K."/>
            <person name="Ovreas L."/>
            <person name="Rohde M."/>
            <person name="Galperin M.Y."/>
            <person name="Jogler C."/>
        </authorList>
    </citation>
    <scope>NUCLEOTIDE SEQUENCE [LARGE SCALE GENOMIC DNA]</scope>
    <source>
        <strain evidence="2 3">Pan216</strain>
    </source>
</reference>
<protein>
    <submittedName>
        <fullName evidence="2">Uncharacterized protein</fullName>
    </submittedName>
</protein>
<accession>A0A518AZI4</accession>
<sequence precursor="true">MRRAVALLPLLCSLVLGCGSSSPTNTHVPTPQEPWPELKALNEMVLTYAPMILQGSGDGGARKSKTKIEEVAKAFLDNPVPDWYQQHAGEKVEVVKKNTQNFLSALEGTDNAKLKDDTRTLAMSIVHIPMLD</sequence>
<dbReference type="EMBL" id="CP036279">
    <property type="protein sequence ID" value="QDU60125.1"/>
    <property type="molecule type" value="Genomic_DNA"/>
</dbReference>
<gene>
    <name evidence="2" type="ORF">Pan216_09620</name>
</gene>
<evidence type="ECO:0000313" key="3">
    <source>
        <dbReference type="Proteomes" id="UP000317093"/>
    </source>
</evidence>
<feature type="signal peptide" evidence="1">
    <location>
        <begin position="1"/>
        <end position="26"/>
    </location>
</feature>
<dbReference type="AlphaFoldDB" id="A0A518AZI4"/>
<dbReference type="PROSITE" id="PS51257">
    <property type="entry name" value="PROKAR_LIPOPROTEIN"/>
    <property type="match status" value="1"/>
</dbReference>
<evidence type="ECO:0000256" key="1">
    <source>
        <dbReference type="SAM" id="SignalP"/>
    </source>
</evidence>
<keyword evidence="1" id="KW-0732">Signal</keyword>
<organism evidence="2 3">
    <name type="scientific">Kolteria novifilia</name>
    <dbReference type="NCBI Taxonomy" id="2527975"/>
    <lineage>
        <taxon>Bacteria</taxon>
        <taxon>Pseudomonadati</taxon>
        <taxon>Planctomycetota</taxon>
        <taxon>Planctomycetia</taxon>
        <taxon>Kolteriales</taxon>
        <taxon>Kolteriaceae</taxon>
        <taxon>Kolteria</taxon>
    </lineage>
</organism>
<proteinExistence type="predicted"/>
<dbReference type="Proteomes" id="UP000317093">
    <property type="component" value="Chromosome"/>
</dbReference>
<dbReference type="KEGG" id="knv:Pan216_09620"/>